<comment type="similarity">
    <text evidence="1">Belongs to the universal stress protein A family.</text>
</comment>
<name>A0ABS6RWT7_9BACT</name>
<dbReference type="EMBL" id="JABXWD010000072">
    <property type="protein sequence ID" value="MBV6341091.1"/>
    <property type="molecule type" value="Genomic_DNA"/>
</dbReference>
<dbReference type="Proteomes" id="UP001196980">
    <property type="component" value="Unassembled WGS sequence"/>
</dbReference>
<dbReference type="PANTHER" id="PTHR46268">
    <property type="entry name" value="STRESS RESPONSE PROTEIN NHAX"/>
    <property type="match status" value="1"/>
</dbReference>
<evidence type="ECO:0000259" key="2">
    <source>
        <dbReference type="Pfam" id="PF00582"/>
    </source>
</evidence>
<evidence type="ECO:0000313" key="4">
    <source>
        <dbReference type="Proteomes" id="UP001196980"/>
    </source>
</evidence>
<sequence length="297" mass="32492">MKILVPVDGSGDAYNTLRGACTLALRMGYSVVAFHVDRSELYTPEFSKWYTVQRRIETEFDMLAREVIRRSYGIGSELGVGMEVVMSVGEPASEILAYAGENGVVKLIAMSYGALTGATERLIEGVTKTVILQQDKPVLVSSNTMTISSILVVIEDVNDTGSSHGAMVKHAGMLARAFRARVGIMSLVPDLFAIAVDYGHIGEVPYIKSRKSFRRFENIYRQRTRTIASEATQLIAAIDATIPVTTKETDEADEVIAEAHNYGLIVIHPKQKAADNTLTDISKTLLNSRSLSTLFVP</sequence>
<feature type="domain" description="UspA" evidence="2">
    <location>
        <begin position="2"/>
        <end position="140"/>
    </location>
</feature>
<proteinExistence type="inferred from homology"/>
<protein>
    <submittedName>
        <fullName evidence="3">Universal stress protein</fullName>
    </submittedName>
</protein>
<gene>
    <name evidence="3" type="ORF">HWQ67_05790</name>
</gene>
<dbReference type="Pfam" id="PF00582">
    <property type="entry name" value="Usp"/>
    <property type="match status" value="1"/>
</dbReference>
<dbReference type="CDD" id="cd00293">
    <property type="entry name" value="USP-like"/>
    <property type="match status" value="1"/>
</dbReference>
<evidence type="ECO:0000256" key="1">
    <source>
        <dbReference type="ARBA" id="ARBA00008791"/>
    </source>
</evidence>
<keyword evidence="4" id="KW-1185">Reference proteome</keyword>
<dbReference type="InterPro" id="IPR006016">
    <property type="entry name" value="UspA"/>
</dbReference>
<reference evidence="3 4" key="1">
    <citation type="journal article" date="2020" name="J Geophys Res Biogeosci">
        <title>Magnetotaxis as an Adaptation to Enable Bacterial Shuttling of Microbial Sulfur and Sulfur Cycling Across Aquatic Oxic#Anoxic Interfaces.</title>
        <authorList>
            <person name="Li J."/>
            <person name="Liu P."/>
            <person name="Wang J."/>
            <person name="Roberts A.P."/>
            <person name="Pan Y."/>
        </authorList>
    </citation>
    <scope>NUCLEOTIDE SEQUENCE [LARGE SCALE GENOMIC DNA]</scope>
    <source>
        <strain evidence="3 4">MYR-1_YQ</strain>
    </source>
</reference>
<dbReference type="RefSeq" id="WP_218251703.1">
    <property type="nucleotide sequence ID" value="NZ_JABXWD010000072.1"/>
</dbReference>
<organism evidence="3 4">
    <name type="scientific">Candidatus Magnetobacterium casense</name>
    <dbReference type="NCBI Taxonomy" id="1455061"/>
    <lineage>
        <taxon>Bacteria</taxon>
        <taxon>Pseudomonadati</taxon>
        <taxon>Nitrospirota</taxon>
        <taxon>Thermodesulfovibrionia</taxon>
        <taxon>Thermodesulfovibrionales</taxon>
        <taxon>Candidatus Magnetobacteriaceae</taxon>
        <taxon>Candidatus Magnetobacterium</taxon>
    </lineage>
</organism>
<evidence type="ECO:0000313" key="3">
    <source>
        <dbReference type="EMBL" id="MBV6341091.1"/>
    </source>
</evidence>
<dbReference type="PANTHER" id="PTHR46268:SF6">
    <property type="entry name" value="UNIVERSAL STRESS PROTEIN UP12"/>
    <property type="match status" value="1"/>
</dbReference>
<accession>A0ABS6RWT7</accession>
<comment type="caution">
    <text evidence="3">The sequence shown here is derived from an EMBL/GenBank/DDBJ whole genome shotgun (WGS) entry which is preliminary data.</text>
</comment>